<evidence type="ECO:0000313" key="1">
    <source>
        <dbReference type="EMBL" id="AIG64500.1"/>
    </source>
</evidence>
<protein>
    <submittedName>
        <fullName evidence="1">Uncharacterized protein</fullName>
    </submittedName>
</protein>
<organism evidence="1 2">
    <name type="scientific">Corynebacterium atypicum</name>
    <dbReference type="NCBI Taxonomy" id="191610"/>
    <lineage>
        <taxon>Bacteria</taxon>
        <taxon>Bacillati</taxon>
        <taxon>Actinomycetota</taxon>
        <taxon>Actinomycetes</taxon>
        <taxon>Mycobacteriales</taxon>
        <taxon>Corynebacteriaceae</taxon>
        <taxon>Corynebacterium</taxon>
    </lineage>
</organism>
<accession>A0ABN4DDH0</accession>
<dbReference type="RefSeq" id="WP_038606303.1">
    <property type="nucleotide sequence ID" value="NZ_CP008944.1"/>
</dbReference>
<keyword evidence="2" id="KW-1185">Reference proteome</keyword>
<evidence type="ECO:0000313" key="2">
    <source>
        <dbReference type="Proteomes" id="UP000028504"/>
    </source>
</evidence>
<dbReference type="Proteomes" id="UP000028504">
    <property type="component" value="Chromosome"/>
</dbReference>
<name>A0ABN4DDH0_9CORY</name>
<reference evidence="1 2" key="1">
    <citation type="submission" date="2014-07" db="EMBL/GenBank/DDBJ databases">
        <title>Complete genome sequence of Corynebacterium atypicum DSM 44849: identifiction of the mycolic acid biosynthesis genes.</title>
        <authorList>
            <person name="Tippelt A."/>
            <person name="Mollmann S."/>
            <person name="Albersmeier A."/>
            <person name="Jaenicke S."/>
            <person name="Ruckert C."/>
            <person name="Tauch A."/>
        </authorList>
    </citation>
    <scope>NUCLEOTIDE SEQUENCE [LARGE SCALE GENOMIC DNA]</scope>
    <source>
        <strain evidence="1 2">R2070</strain>
    </source>
</reference>
<sequence length="154" mass="17133">MPELWPGCPPSEASWVWHGNELVGPVGRLAQVRSDVVYVADERALVEYERGRRFRMRATATSGDVFTVVQRGLTVSRLAACCQGRDYDVDRVSVWRKERRVFSHGKEVGQILPRISGKVEILGPIVAGEVPLIDAVVISWACVLVDASSRFPRT</sequence>
<gene>
    <name evidence="1" type="ORF">CATYP_07775</name>
</gene>
<proteinExistence type="predicted"/>
<dbReference type="EMBL" id="CP008944">
    <property type="protein sequence ID" value="AIG64500.1"/>
    <property type="molecule type" value="Genomic_DNA"/>
</dbReference>